<dbReference type="EMBL" id="PQFF01000259">
    <property type="protein sequence ID" value="RHZ69549.1"/>
    <property type="molecule type" value="Genomic_DNA"/>
</dbReference>
<dbReference type="InterPro" id="IPR001138">
    <property type="entry name" value="Zn2Cys6_DnaBD"/>
</dbReference>
<evidence type="ECO:0000313" key="2">
    <source>
        <dbReference type="EMBL" id="RHZ69549.1"/>
    </source>
</evidence>
<evidence type="ECO:0000313" key="3">
    <source>
        <dbReference type="Proteomes" id="UP000266861"/>
    </source>
</evidence>
<keyword evidence="3" id="KW-1185">Reference proteome</keyword>
<name>A0A397I1R5_9GLOM</name>
<dbReference type="Proteomes" id="UP000266861">
    <property type="component" value="Unassembled WGS sequence"/>
</dbReference>
<dbReference type="InterPro" id="IPR036864">
    <property type="entry name" value="Zn2-C6_fun-type_DNA-bd_sf"/>
</dbReference>
<dbReference type="PROSITE" id="PS00463">
    <property type="entry name" value="ZN2_CY6_FUNGAL_1"/>
    <property type="match status" value="1"/>
</dbReference>
<dbReference type="SUPFAM" id="SSF57701">
    <property type="entry name" value="Zn2/Cys6 DNA-binding domain"/>
    <property type="match status" value="1"/>
</dbReference>
<dbReference type="Gene3D" id="4.10.240.10">
    <property type="entry name" value="Zn(2)-C6 fungal-type DNA-binding domain"/>
    <property type="match status" value="1"/>
</dbReference>
<dbReference type="GO" id="GO:0008270">
    <property type="term" value="F:zinc ion binding"/>
    <property type="evidence" value="ECO:0007669"/>
    <property type="project" value="InterPro"/>
</dbReference>
<feature type="domain" description="Zn(2)-C6 fungal-type" evidence="1">
    <location>
        <begin position="11"/>
        <end position="41"/>
    </location>
</feature>
<evidence type="ECO:0000259" key="1">
    <source>
        <dbReference type="PROSITE" id="PS00463"/>
    </source>
</evidence>
<comment type="caution">
    <text evidence="2">The sequence shown here is derived from an EMBL/GenBank/DDBJ whole genome shotgun (WGS) entry which is preliminary data.</text>
</comment>
<reference evidence="2 3" key="1">
    <citation type="submission" date="2018-08" db="EMBL/GenBank/DDBJ databases">
        <title>Genome and evolution of the arbuscular mycorrhizal fungus Diversispora epigaea (formerly Glomus versiforme) and its bacterial endosymbionts.</title>
        <authorList>
            <person name="Sun X."/>
            <person name="Fei Z."/>
            <person name="Harrison M."/>
        </authorList>
    </citation>
    <scope>NUCLEOTIDE SEQUENCE [LARGE SCALE GENOMIC DNA]</scope>
    <source>
        <strain evidence="2 3">IT104</strain>
    </source>
</reference>
<dbReference type="AlphaFoldDB" id="A0A397I1R5"/>
<sequence>MFKRKEYTKNACTSCANAKRKCEWKITEEKCTRCKFLSRICTLRIQKKRGRKHKKDNFQIQEQNDIYSFDQNYKFNESEAPVSYAFQL</sequence>
<gene>
    <name evidence="2" type="ORF">Glove_283g142</name>
</gene>
<organism evidence="2 3">
    <name type="scientific">Diversispora epigaea</name>
    <dbReference type="NCBI Taxonomy" id="1348612"/>
    <lineage>
        <taxon>Eukaryota</taxon>
        <taxon>Fungi</taxon>
        <taxon>Fungi incertae sedis</taxon>
        <taxon>Mucoromycota</taxon>
        <taxon>Glomeromycotina</taxon>
        <taxon>Glomeromycetes</taxon>
        <taxon>Diversisporales</taxon>
        <taxon>Diversisporaceae</taxon>
        <taxon>Diversispora</taxon>
    </lineage>
</organism>
<proteinExistence type="predicted"/>
<dbReference type="GO" id="GO:0000981">
    <property type="term" value="F:DNA-binding transcription factor activity, RNA polymerase II-specific"/>
    <property type="evidence" value="ECO:0007669"/>
    <property type="project" value="InterPro"/>
</dbReference>
<accession>A0A397I1R5</accession>
<protein>
    <recommendedName>
        <fullName evidence="1">Zn(2)-C6 fungal-type domain-containing protein</fullName>
    </recommendedName>
</protein>